<gene>
    <name evidence="2" type="ORF">CWI36_0084p0020</name>
</gene>
<dbReference type="EMBL" id="PITI01000084">
    <property type="protein sequence ID" value="TBU08913.1"/>
    <property type="molecule type" value="Genomic_DNA"/>
</dbReference>
<evidence type="ECO:0000256" key="1">
    <source>
        <dbReference type="SAM" id="SignalP"/>
    </source>
</evidence>
<proteinExistence type="predicted"/>
<protein>
    <submittedName>
        <fullName evidence="2">Uncharacterized protein</fullName>
    </submittedName>
</protein>
<dbReference type="Gene3D" id="3.80.10.10">
    <property type="entry name" value="Ribonuclease Inhibitor"/>
    <property type="match status" value="1"/>
</dbReference>
<dbReference type="VEuPathDB" id="MicrosporidiaDB:CWI36_0084p0020"/>
<evidence type="ECO:0000313" key="2">
    <source>
        <dbReference type="EMBL" id="TBU08913.1"/>
    </source>
</evidence>
<organism evidence="2 3">
    <name type="scientific">Hamiltosporidium magnivora</name>
    <dbReference type="NCBI Taxonomy" id="148818"/>
    <lineage>
        <taxon>Eukaryota</taxon>
        <taxon>Fungi</taxon>
        <taxon>Fungi incertae sedis</taxon>
        <taxon>Microsporidia</taxon>
        <taxon>Dubosqiidae</taxon>
        <taxon>Hamiltosporidium</taxon>
    </lineage>
</organism>
<name>A0A4Q9LKU9_9MICR</name>
<feature type="chain" id="PRO_5020545030" evidence="1">
    <location>
        <begin position="19"/>
        <end position="764"/>
    </location>
</feature>
<comment type="caution">
    <text evidence="2">The sequence shown here is derived from an EMBL/GenBank/DDBJ whole genome shotgun (WGS) entry which is preliminary data.</text>
</comment>
<keyword evidence="3" id="KW-1185">Reference proteome</keyword>
<evidence type="ECO:0000313" key="3">
    <source>
        <dbReference type="Proteomes" id="UP000291404"/>
    </source>
</evidence>
<reference evidence="2 3" key="1">
    <citation type="submission" date="2017-12" db="EMBL/GenBank/DDBJ databases">
        <authorList>
            <person name="Pombert J.-F."/>
            <person name="Haag K.L."/>
            <person name="Ebert D."/>
        </authorList>
    </citation>
    <scope>NUCLEOTIDE SEQUENCE [LARGE SCALE GENOMIC DNA]</scope>
    <source>
        <strain evidence="2">BE-OM-2</strain>
    </source>
</reference>
<dbReference type="VEuPathDB" id="MicrosporidiaDB:CWI39_0791p0010"/>
<accession>A0A4Q9LKU9</accession>
<dbReference type="AlphaFoldDB" id="A0A4Q9LKU9"/>
<feature type="signal peptide" evidence="1">
    <location>
        <begin position="1"/>
        <end position="18"/>
    </location>
</feature>
<keyword evidence="1" id="KW-0732">Signal</keyword>
<sequence>MIIGLIFVIIHFLTIISAQRTIAIHFYESCKSKVTKFAINDCNFPHKYLDSVNESFVELGLDLQNANLKVFIIDLDTFLLKFFNEEKILEKQQHNIYINEIIFNYQEFAYFYNIVMNFPYLIENINESKYRLIFRIMITLNIKDNKFFEEFIRVLLASLLFNTNSINKCSVVEIPNICSISAYISKKIIVELFKLYFFTEKTLKKLENISVAVKLTDDLNLDFLNLNENCLYLDSDILEDVLKTQKNSKNFFKILDIIFRIHTFSAVFFYKIFYEKKYNLFSGLSLFESLDEIYFFKCSNTDILIESIYEIRGSKPLKTINIIYSKFYVKDEVSWLETLNFEKLNYIAIKSESVSHLDNNSSDSLFGNIFSEYIEEISILEKSPDILYLHSDFSYSDEKATIDLKFYQQKSNLEKLRTLRSRLVSFNYIEISNSFITFDFYVLNFKEFKNLEVEFYNTDIKDFNSRESEIYNNVVHMRIICSKVSSVILSRILLLPSLKKLFFYLCIVTSSKGEVIFIENTKIENFFFMACSSDENNQHLSNFIIKMVALKSLKILCYSRNTNVFVDKFEATNTNFIDLSTLFYWITYYTDSLLTHFGKISNILKFHFGLNYPEGTLNVILSNNFFSGLQKLNLNKINIGREDKYALRKSTNLLRLYFSEGCKFDKISFSDLFDSNTKYLLTKIKLPQIDLTYCDLNFFANLKSLKHIYFYSFTLETKIDYFFRAFSSVKEIELEHILISKNEIIEEFGGRLNRFYYRDNRNSR</sequence>
<dbReference type="Proteomes" id="UP000291404">
    <property type="component" value="Unassembled WGS sequence"/>
</dbReference>
<dbReference type="SUPFAM" id="SSF52047">
    <property type="entry name" value="RNI-like"/>
    <property type="match status" value="1"/>
</dbReference>
<dbReference type="InterPro" id="IPR032675">
    <property type="entry name" value="LRR_dom_sf"/>
</dbReference>